<evidence type="ECO:0000313" key="3">
    <source>
        <dbReference type="Proteomes" id="UP000326565"/>
    </source>
</evidence>
<dbReference type="Pfam" id="PF11951">
    <property type="entry name" value="Fungal_trans_2"/>
    <property type="match status" value="1"/>
</dbReference>
<feature type="compositionally biased region" description="Polar residues" evidence="1">
    <location>
        <begin position="84"/>
        <end position="94"/>
    </location>
</feature>
<accession>A0A5N5X635</accession>
<name>A0A5N5X635_9EURO</name>
<feature type="compositionally biased region" description="Polar residues" evidence="1">
    <location>
        <begin position="109"/>
        <end position="126"/>
    </location>
</feature>
<reference evidence="2 3" key="1">
    <citation type="submission" date="2019-04" db="EMBL/GenBank/DDBJ databases">
        <title>Friends and foes A comparative genomics study of 23 Aspergillus species from section Flavi.</title>
        <authorList>
            <consortium name="DOE Joint Genome Institute"/>
            <person name="Kjaerbolling I."/>
            <person name="Vesth T."/>
            <person name="Frisvad J.C."/>
            <person name="Nybo J.L."/>
            <person name="Theobald S."/>
            <person name="Kildgaard S."/>
            <person name="Isbrandt T."/>
            <person name="Kuo A."/>
            <person name="Sato A."/>
            <person name="Lyhne E.K."/>
            <person name="Kogle M.E."/>
            <person name="Wiebenga A."/>
            <person name="Kun R.S."/>
            <person name="Lubbers R.J."/>
            <person name="Makela M.R."/>
            <person name="Barry K."/>
            <person name="Chovatia M."/>
            <person name="Clum A."/>
            <person name="Daum C."/>
            <person name="Haridas S."/>
            <person name="He G."/>
            <person name="LaButti K."/>
            <person name="Lipzen A."/>
            <person name="Mondo S."/>
            <person name="Riley R."/>
            <person name="Salamov A."/>
            <person name="Simmons B.A."/>
            <person name="Magnuson J.K."/>
            <person name="Henrissat B."/>
            <person name="Mortensen U.H."/>
            <person name="Larsen T.O."/>
            <person name="Devries R.P."/>
            <person name="Grigoriev I.V."/>
            <person name="Machida M."/>
            <person name="Baker S.E."/>
            <person name="Andersen M.R."/>
        </authorList>
    </citation>
    <scope>NUCLEOTIDE SEQUENCE [LARGE SCALE GENOMIC DNA]</scope>
    <source>
        <strain evidence="2 3">CBS 151.66</strain>
    </source>
</reference>
<dbReference type="InterPro" id="IPR021858">
    <property type="entry name" value="Fun_TF"/>
</dbReference>
<dbReference type="EMBL" id="ML732184">
    <property type="protein sequence ID" value="KAB8076208.1"/>
    <property type="molecule type" value="Genomic_DNA"/>
</dbReference>
<organism evidence="2 3">
    <name type="scientific">Aspergillus leporis</name>
    <dbReference type="NCBI Taxonomy" id="41062"/>
    <lineage>
        <taxon>Eukaryota</taxon>
        <taxon>Fungi</taxon>
        <taxon>Dikarya</taxon>
        <taxon>Ascomycota</taxon>
        <taxon>Pezizomycotina</taxon>
        <taxon>Eurotiomycetes</taxon>
        <taxon>Eurotiomycetidae</taxon>
        <taxon>Eurotiales</taxon>
        <taxon>Aspergillaceae</taxon>
        <taxon>Aspergillus</taxon>
        <taxon>Aspergillus subgen. Circumdati</taxon>
    </lineage>
</organism>
<dbReference type="AlphaFoldDB" id="A0A5N5X635"/>
<keyword evidence="3" id="KW-1185">Reference proteome</keyword>
<proteinExistence type="predicted"/>
<evidence type="ECO:0000256" key="1">
    <source>
        <dbReference type="SAM" id="MobiDB-lite"/>
    </source>
</evidence>
<dbReference type="Proteomes" id="UP000326565">
    <property type="component" value="Unassembled WGS sequence"/>
</dbReference>
<protein>
    <recommendedName>
        <fullName evidence="4">Fungal-specific transcription factor domain-containing protein</fullName>
    </recommendedName>
</protein>
<evidence type="ECO:0008006" key="4">
    <source>
        <dbReference type="Google" id="ProtNLM"/>
    </source>
</evidence>
<dbReference type="OrthoDB" id="4158087at2759"/>
<feature type="compositionally biased region" description="Low complexity" evidence="1">
    <location>
        <begin position="51"/>
        <end position="65"/>
    </location>
</feature>
<feature type="region of interest" description="Disordered" evidence="1">
    <location>
        <begin position="27"/>
        <end position="165"/>
    </location>
</feature>
<sequence length="669" mass="74426">MEDGNMCYNSTHFSDHSQVLPVLNSTPVSTSWLNPDPPIYYDQKSDSNHGPPSTSTASSASPSAPDNSHAFSFIDESSRRDQTLRSSEPSSQDVGKSAVTKPRKPRKPSNASGGRSTLFWVNTEPNSAAKGTKEETLKRIRSHVMSEHNRKKRLESTKRHKSKTWKHLAFQPPETTASSSSAAPPLVPAPDFSRQPSIKASQWDHKVSSGPSTTYYAPECGIPGNAFVGNAPGFMSVSPEDYSDNDASSHAQALALVQTVSPLTYVGPGGNDPFNVFHTRLTDLLFHLTQIAYPFQVRYGARLRQHWTALVHRDPASLHACICVAASNTALFLGEFPMRENQTPSALLLDTFHHRGETIRLVNEGLSDPVKASSDSLIAAVSTLLTIEIASGNPDYLKIHLAGLKQMIALRDNLADVAPDIRFQISWTDIRVACMSFTKPIFPFLRYARPSHFTVVPPNEDLANTASALISLIEIPSIFGDGMSKVFYDLAELVWYAEWIKSGRYHQKLDDKIEGYFNTEVIYVEYALHMDRYLETGEPKGDANIEGCVRLACLLFHNGTIWEFYPQIGPVFPKPISGLRTALAATIPTGFFQMFPEVLIWVLFIGAWASRLVPERTFFVTELAAAVGRQGIESWQELRTLLLNFFYVDRVHQTTLRGLWDEIQLIRIP</sequence>
<evidence type="ECO:0000313" key="2">
    <source>
        <dbReference type="EMBL" id="KAB8076208.1"/>
    </source>
</evidence>
<dbReference type="PANTHER" id="PTHR37540">
    <property type="entry name" value="TRANSCRIPTION FACTOR (ACR-2), PUTATIVE-RELATED-RELATED"/>
    <property type="match status" value="1"/>
</dbReference>
<dbReference type="PANTHER" id="PTHR37540:SF5">
    <property type="entry name" value="TRANSCRIPTION FACTOR DOMAIN-CONTAINING PROTEIN"/>
    <property type="match status" value="1"/>
</dbReference>
<feature type="compositionally biased region" description="Basic and acidic residues" evidence="1">
    <location>
        <begin position="131"/>
        <end position="148"/>
    </location>
</feature>
<feature type="compositionally biased region" description="Basic residues" evidence="1">
    <location>
        <begin position="149"/>
        <end position="165"/>
    </location>
</feature>
<gene>
    <name evidence="2" type="ORF">BDV29DRAFT_189669</name>
</gene>